<evidence type="ECO:0000256" key="1">
    <source>
        <dbReference type="SAM" id="MobiDB-lite"/>
    </source>
</evidence>
<protein>
    <submittedName>
        <fullName evidence="2">Uncharacterized protein</fullName>
    </submittedName>
</protein>
<proteinExistence type="predicted"/>
<sequence length="541" mass="59010">MSKKKRSKSGVPVLVYAEPSEIDEPWLLGSLSINQSSTGNQISLLVTTSISLPGSDKKQNFVLGYDADNLVPGTTVLATDAGSCNTAWLNKIAREGLPRMHTLSLTLKSACSIWYMRQALPTTCRQLVEIAKAVKVHLIIDFSWLQQSYHSCIRRLVSNSTGLYGSPVGATLAQFERGDWTIFQPLGATNEPLNELPAYVETSTKRSRRTISPSPSSPPSKRVILESEAFRFPPQSPTEVATSPSCDTTIDESSLRSVLAEPSFGTSAFSDRQHAAVSGAVAQQTPHAFGASPRRFFPHPGISPLVSDASERGSTSSSPTRFPQSLSNKHLQDVLDRLDDHVCLRLERADHEFRDHLDDAKEEAQWNIIVAKDEGIESLNDTRDAVLREVKDELVTQTDDFKEYLDTIGRDIIGKADEKAAAIISKTDEKAAAMMSKADEKMRDAATMMSTVEKMAKAATASLWDAATKASADRDANSRRPFVAKKTAKAVPGDVGVAVVEKFAKKDFMRAEGEEAACWADVEEEIVKGDVRADGEDEFGG</sequence>
<dbReference type="EMBL" id="JAANER010000012">
    <property type="protein sequence ID" value="KAG9185078.1"/>
    <property type="molecule type" value="Genomic_DNA"/>
</dbReference>
<feature type="compositionally biased region" description="Low complexity" evidence="1">
    <location>
        <begin position="210"/>
        <end position="221"/>
    </location>
</feature>
<name>A0AAD4F818_9PLEO</name>
<organism evidence="2 3">
    <name type="scientific">Alternaria panax</name>
    <dbReference type="NCBI Taxonomy" id="48097"/>
    <lineage>
        <taxon>Eukaryota</taxon>
        <taxon>Fungi</taxon>
        <taxon>Dikarya</taxon>
        <taxon>Ascomycota</taxon>
        <taxon>Pezizomycotina</taxon>
        <taxon>Dothideomycetes</taxon>
        <taxon>Pleosporomycetidae</taxon>
        <taxon>Pleosporales</taxon>
        <taxon>Pleosporineae</taxon>
        <taxon>Pleosporaceae</taxon>
        <taxon>Alternaria</taxon>
        <taxon>Alternaria sect. Panax</taxon>
    </lineage>
</organism>
<feature type="region of interest" description="Disordered" evidence="1">
    <location>
        <begin position="290"/>
        <end position="327"/>
    </location>
</feature>
<dbReference type="Proteomes" id="UP001199106">
    <property type="component" value="Unassembled WGS sequence"/>
</dbReference>
<keyword evidence="3" id="KW-1185">Reference proteome</keyword>
<feature type="compositionally biased region" description="Polar residues" evidence="1">
    <location>
        <begin position="312"/>
        <end position="327"/>
    </location>
</feature>
<reference evidence="2" key="1">
    <citation type="submission" date="2021-07" db="EMBL/GenBank/DDBJ databases">
        <title>Genome Resource of American Ginseng Black Spot Pathogen Alternaria panax.</title>
        <authorList>
            <person name="Qiu C."/>
            <person name="Wang W."/>
            <person name="Liu Z."/>
        </authorList>
    </citation>
    <scope>NUCLEOTIDE SEQUENCE</scope>
    <source>
        <strain evidence="2">BNCC115425</strain>
    </source>
</reference>
<gene>
    <name evidence="2" type="ORF">G6011_03025</name>
</gene>
<evidence type="ECO:0000313" key="2">
    <source>
        <dbReference type="EMBL" id="KAG9185078.1"/>
    </source>
</evidence>
<evidence type="ECO:0000313" key="3">
    <source>
        <dbReference type="Proteomes" id="UP001199106"/>
    </source>
</evidence>
<dbReference type="AlphaFoldDB" id="A0AAD4F818"/>
<accession>A0AAD4F818</accession>
<comment type="caution">
    <text evidence="2">The sequence shown here is derived from an EMBL/GenBank/DDBJ whole genome shotgun (WGS) entry which is preliminary data.</text>
</comment>
<feature type="region of interest" description="Disordered" evidence="1">
    <location>
        <begin position="201"/>
        <end position="221"/>
    </location>
</feature>